<proteinExistence type="predicted"/>
<evidence type="ECO:0000313" key="3">
    <source>
        <dbReference type="WBParaSite" id="nRc.2.0.1.t42982-RA"/>
    </source>
</evidence>
<keyword evidence="1" id="KW-0812">Transmembrane</keyword>
<keyword evidence="1" id="KW-0472">Membrane</keyword>
<evidence type="ECO:0000313" key="2">
    <source>
        <dbReference type="Proteomes" id="UP000887565"/>
    </source>
</evidence>
<sequence length="141" mass="16037">DKQCWVGFHNEQNDVPSQLDGITPCFIILVDAKETPDLFDTGCPWTTISQCLHKALIKESQKAAMAFQQHQDFNPLRSVNSKAVHAILSGPYLFIAYLFFPFLSCHCTKYGKGLAMIYFCFYKQTRAIEFAYLAPLDLESD</sequence>
<dbReference type="Proteomes" id="UP000887565">
    <property type="component" value="Unplaced"/>
</dbReference>
<accession>A0A915KZP3</accession>
<reference evidence="3" key="1">
    <citation type="submission" date="2022-11" db="UniProtKB">
        <authorList>
            <consortium name="WormBaseParasite"/>
        </authorList>
    </citation>
    <scope>IDENTIFICATION</scope>
</reference>
<feature type="transmembrane region" description="Helical" evidence="1">
    <location>
        <begin position="83"/>
        <end position="103"/>
    </location>
</feature>
<keyword evidence="1" id="KW-1133">Transmembrane helix</keyword>
<dbReference type="AlphaFoldDB" id="A0A915KZP3"/>
<name>A0A915KZP3_ROMCU</name>
<keyword evidence="2" id="KW-1185">Reference proteome</keyword>
<dbReference type="WBParaSite" id="nRc.2.0.1.t42982-RA">
    <property type="protein sequence ID" value="nRc.2.0.1.t42982-RA"/>
    <property type="gene ID" value="nRc.2.0.1.g42982"/>
</dbReference>
<evidence type="ECO:0000256" key="1">
    <source>
        <dbReference type="SAM" id="Phobius"/>
    </source>
</evidence>
<protein>
    <submittedName>
        <fullName evidence="3">Uncharacterized protein</fullName>
    </submittedName>
</protein>
<organism evidence="2 3">
    <name type="scientific">Romanomermis culicivorax</name>
    <name type="common">Nematode worm</name>
    <dbReference type="NCBI Taxonomy" id="13658"/>
    <lineage>
        <taxon>Eukaryota</taxon>
        <taxon>Metazoa</taxon>
        <taxon>Ecdysozoa</taxon>
        <taxon>Nematoda</taxon>
        <taxon>Enoplea</taxon>
        <taxon>Dorylaimia</taxon>
        <taxon>Mermithida</taxon>
        <taxon>Mermithoidea</taxon>
        <taxon>Mermithidae</taxon>
        <taxon>Romanomermis</taxon>
    </lineage>
</organism>